<organism evidence="2 3">
    <name type="scientific">Ampelomyces quisqualis</name>
    <name type="common">Powdery mildew agent</name>
    <dbReference type="NCBI Taxonomy" id="50730"/>
    <lineage>
        <taxon>Eukaryota</taxon>
        <taxon>Fungi</taxon>
        <taxon>Dikarya</taxon>
        <taxon>Ascomycota</taxon>
        <taxon>Pezizomycotina</taxon>
        <taxon>Dothideomycetes</taxon>
        <taxon>Pleosporomycetidae</taxon>
        <taxon>Pleosporales</taxon>
        <taxon>Pleosporineae</taxon>
        <taxon>Phaeosphaeriaceae</taxon>
        <taxon>Ampelomyces</taxon>
    </lineage>
</organism>
<feature type="compositionally biased region" description="Pro residues" evidence="1">
    <location>
        <begin position="28"/>
        <end position="44"/>
    </location>
</feature>
<dbReference type="AlphaFoldDB" id="A0A6A5QND7"/>
<protein>
    <submittedName>
        <fullName evidence="2">Uncharacterized protein</fullName>
    </submittedName>
</protein>
<feature type="region of interest" description="Disordered" evidence="1">
    <location>
        <begin position="253"/>
        <end position="272"/>
    </location>
</feature>
<evidence type="ECO:0000313" key="3">
    <source>
        <dbReference type="Proteomes" id="UP000800096"/>
    </source>
</evidence>
<keyword evidence="3" id="KW-1185">Reference proteome</keyword>
<accession>A0A6A5QND7</accession>
<gene>
    <name evidence="2" type="ORF">BDU57DRAFT_496837</name>
</gene>
<proteinExistence type="predicted"/>
<dbReference type="EMBL" id="ML979135">
    <property type="protein sequence ID" value="KAF1916320.1"/>
    <property type="molecule type" value="Genomic_DNA"/>
</dbReference>
<name>A0A6A5QND7_AMPQU</name>
<dbReference type="Proteomes" id="UP000800096">
    <property type="component" value="Unassembled WGS sequence"/>
</dbReference>
<evidence type="ECO:0000313" key="2">
    <source>
        <dbReference type="EMBL" id="KAF1916320.1"/>
    </source>
</evidence>
<dbReference type="OrthoDB" id="5396104at2759"/>
<evidence type="ECO:0000256" key="1">
    <source>
        <dbReference type="SAM" id="MobiDB-lite"/>
    </source>
</evidence>
<feature type="region of interest" description="Disordered" evidence="1">
    <location>
        <begin position="28"/>
        <end position="54"/>
    </location>
</feature>
<reference evidence="2" key="1">
    <citation type="journal article" date="2020" name="Stud. Mycol.">
        <title>101 Dothideomycetes genomes: a test case for predicting lifestyles and emergence of pathogens.</title>
        <authorList>
            <person name="Haridas S."/>
            <person name="Albert R."/>
            <person name="Binder M."/>
            <person name="Bloem J."/>
            <person name="Labutti K."/>
            <person name="Salamov A."/>
            <person name="Andreopoulos B."/>
            <person name="Baker S."/>
            <person name="Barry K."/>
            <person name="Bills G."/>
            <person name="Bluhm B."/>
            <person name="Cannon C."/>
            <person name="Castanera R."/>
            <person name="Culley D."/>
            <person name="Daum C."/>
            <person name="Ezra D."/>
            <person name="Gonzalez J."/>
            <person name="Henrissat B."/>
            <person name="Kuo A."/>
            <person name="Liang C."/>
            <person name="Lipzen A."/>
            <person name="Lutzoni F."/>
            <person name="Magnuson J."/>
            <person name="Mondo S."/>
            <person name="Nolan M."/>
            <person name="Ohm R."/>
            <person name="Pangilinan J."/>
            <person name="Park H.-J."/>
            <person name="Ramirez L."/>
            <person name="Alfaro M."/>
            <person name="Sun H."/>
            <person name="Tritt A."/>
            <person name="Yoshinaga Y."/>
            <person name="Zwiers L.-H."/>
            <person name="Turgeon B."/>
            <person name="Goodwin S."/>
            <person name="Spatafora J."/>
            <person name="Crous P."/>
            <person name="Grigoriev I."/>
        </authorList>
    </citation>
    <scope>NUCLEOTIDE SEQUENCE</scope>
    <source>
        <strain evidence="2">HMLAC05119</strain>
    </source>
</reference>
<sequence>MFERPRPPLSIHSTPFKPTYLSIPPSPFTPLTPLPQSKPSPPPSTATTIHQTTSAPSPQLSWMWQCHHCLRTYPLAATRRCLDDGHAFCSGTTKLKTWRAPLSKRTKRHKACASEFDYSGWKAFGRWRRGGQGTRAKKARNSNVDGAKKNCWNHCDYPSECRWGTRFGVHTPLSPEFPDPVPLPLAQADAVAAVDPNYTQLHPPRSLAEKNDFWGTLIASAKRRRSVGSSSSPLANSVPSSADVAALPAQTVDHDGDTDMATPPSSSTAGSVAMDMLKDLMRRKSSRKGRDKGYVGPMLTVAKTVVMKHEEGIGGADPEVLVNEDGGVDDDGFSPLERVPSRQSDGV</sequence>
<feature type="region of interest" description="Disordered" evidence="1">
    <location>
        <begin position="314"/>
        <end position="347"/>
    </location>
</feature>